<dbReference type="SUPFAM" id="SSF54197">
    <property type="entry name" value="HIT-like"/>
    <property type="match status" value="1"/>
</dbReference>
<feature type="short sequence motif" description="Histidine triad motif" evidence="1">
    <location>
        <begin position="107"/>
        <end position="111"/>
    </location>
</feature>
<dbReference type="Gene3D" id="3.30.428.10">
    <property type="entry name" value="HIT-like"/>
    <property type="match status" value="1"/>
</dbReference>
<dbReference type="Pfam" id="PF01230">
    <property type="entry name" value="HIT"/>
    <property type="match status" value="1"/>
</dbReference>
<reference evidence="3 4" key="1">
    <citation type="submission" date="2019-06" db="EMBL/GenBank/DDBJ databases">
        <title>Complete genome of Microbacterium foliorum M2.</title>
        <authorList>
            <person name="Cao G."/>
        </authorList>
    </citation>
    <scope>NUCLEOTIDE SEQUENCE [LARGE SCALE GENOMIC DNA]</scope>
    <source>
        <strain evidence="3 4">M2</strain>
    </source>
</reference>
<gene>
    <name evidence="3" type="ORF">FIV50_17415</name>
</gene>
<dbReference type="RefSeq" id="WP_140038522.1">
    <property type="nucleotide sequence ID" value="NZ_CP041040.1"/>
</dbReference>
<dbReference type="Proteomes" id="UP000316125">
    <property type="component" value="Chromosome"/>
</dbReference>
<dbReference type="InterPro" id="IPR011146">
    <property type="entry name" value="HIT-like"/>
</dbReference>
<protein>
    <submittedName>
        <fullName evidence="3">HIT family protein</fullName>
    </submittedName>
</protein>
<evidence type="ECO:0000313" key="4">
    <source>
        <dbReference type="Proteomes" id="UP000316125"/>
    </source>
</evidence>
<dbReference type="AlphaFoldDB" id="A0A4Y5YUA8"/>
<evidence type="ECO:0000259" key="2">
    <source>
        <dbReference type="PROSITE" id="PS51084"/>
    </source>
</evidence>
<dbReference type="InterPro" id="IPR001310">
    <property type="entry name" value="Histidine_triad_HIT"/>
</dbReference>
<dbReference type="InterPro" id="IPR036265">
    <property type="entry name" value="HIT-like_sf"/>
</dbReference>
<dbReference type="PROSITE" id="PS51084">
    <property type="entry name" value="HIT_2"/>
    <property type="match status" value="1"/>
</dbReference>
<organism evidence="3 4">
    <name type="scientific">Microbacterium foliorum</name>
    <dbReference type="NCBI Taxonomy" id="104336"/>
    <lineage>
        <taxon>Bacteria</taxon>
        <taxon>Bacillati</taxon>
        <taxon>Actinomycetota</taxon>
        <taxon>Actinomycetes</taxon>
        <taxon>Micrococcales</taxon>
        <taxon>Microbacteriaceae</taxon>
        <taxon>Microbacterium</taxon>
    </lineage>
</organism>
<proteinExistence type="predicted"/>
<dbReference type="GO" id="GO:0003824">
    <property type="term" value="F:catalytic activity"/>
    <property type="evidence" value="ECO:0007669"/>
    <property type="project" value="InterPro"/>
</dbReference>
<dbReference type="PANTHER" id="PTHR46648">
    <property type="entry name" value="HIT FAMILY PROTEIN 1"/>
    <property type="match status" value="1"/>
</dbReference>
<dbReference type="OrthoDB" id="9784774at2"/>
<dbReference type="PANTHER" id="PTHR46648:SF1">
    <property type="entry name" value="ADENOSINE 5'-MONOPHOSPHORAMIDASE HNT1"/>
    <property type="match status" value="1"/>
</dbReference>
<feature type="domain" description="HIT" evidence="2">
    <location>
        <begin position="18"/>
        <end position="123"/>
    </location>
</feature>
<dbReference type="EMBL" id="CP041040">
    <property type="protein sequence ID" value="QDE36404.1"/>
    <property type="molecule type" value="Genomic_DNA"/>
</dbReference>
<sequence>MWWTDEEWAELVDPELCGMCADAHLPENEHSILVASTDMTHMRLVRNQAHPGYTVVILREHLTDLSQLDAGQLSEFWRDVQRAGRAVDEAFDPRKINYLVMGHRAPHLHCHVFPQHLTDDPLRNVDISDGPVYLPDPEMRDSMAALREAWHAVV</sequence>
<dbReference type="GO" id="GO:0009117">
    <property type="term" value="P:nucleotide metabolic process"/>
    <property type="evidence" value="ECO:0007669"/>
    <property type="project" value="TreeGrafter"/>
</dbReference>
<evidence type="ECO:0000313" key="3">
    <source>
        <dbReference type="EMBL" id="QDE36404.1"/>
    </source>
</evidence>
<accession>A0A4Y5YUA8</accession>
<name>A0A4Y5YUA8_9MICO</name>
<evidence type="ECO:0000256" key="1">
    <source>
        <dbReference type="PROSITE-ProRule" id="PRU00464"/>
    </source>
</evidence>